<accession>A0ACB6QTA8</accession>
<protein>
    <submittedName>
        <fullName evidence="1">Uncharacterized protein</fullName>
    </submittedName>
</protein>
<feature type="non-terminal residue" evidence="1">
    <location>
        <position position="1"/>
    </location>
</feature>
<feature type="non-terminal residue" evidence="1">
    <location>
        <position position="196"/>
    </location>
</feature>
<proteinExistence type="predicted"/>
<comment type="caution">
    <text evidence="1">The sequence shown here is derived from an EMBL/GenBank/DDBJ whole genome shotgun (WGS) entry which is preliminary data.</text>
</comment>
<name>A0ACB6QTA8_9PLEO</name>
<sequence>SCNASCFVSATPPATIFWYPYTFTETIIAATLVVIVNTVYNTTKTSLRLNEIPSGYVLPDVNAGGTHVTTVTYTRSGKVITTDLAFPTRFLRWPDGYQWSGTLETSGKCETAVPESKSVALPSFPQLPLVMPTHPLGYDPEGVLFKPTLEPGFITEYKESFLGESAWQSCVLPPEVAPFVAPFTARFMTATTTEYE</sequence>
<organism evidence="1 2">
    <name type="scientific">Lindgomyces ingoldianus</name>
    <dbReference type="NCBI Taxonomy" id="673940"/>
    <lineage>
        <taxon>Eukaryota</taxon>
        <taxon>Fungi</taxon>
        <taxon>Dikarya</taxon>
        <taxon>Ascomycota</taxon>
        <taxon>Pezizomycotina</taxon>
        <taxon>Dothideomycetes</taxon>
        <taxon>Pleosporomycetidae</taxon>
        <taxon>Pleosporales</taxon>
        <taxon>Lindgomycetaceae</taxon>
        <taxon>Lindgomyces</taxon>
    </lineage>
</organism>
<dbReference type="EMBL" id="MU003509">
    <property type="protein sequence ID" value="KAF2470126.1"/>
    <property type="molecule type" value="Genomic_DNA"/>
</dbReference>
<gene>
    <name evidence="1" type="ORF">BDR25DRAFT_153922</name>
</gene>
<evidence type="ECO:0000313" key="1">
    <source>
        <dbReference type="EMBL" id="KAF2470126.1"/>
    </source>
</evidence>
<evidence type="ECO:0000313" key="2">
    <source>
        <dbReference type="Proteomes" id="UP000799755"/>
    </source>
</evidence>
<keyword evidence="2" id="KW-1185">Reference proteome</keyword>
<dbReference type="Proteomes" id="UP000799755">
    <property type="component" value="Unassembled WGS sequence"/>
</dbReference>
<reference evidence="1" key="1">
    <citation type="journal article" date="2020" name="Stud. Mycol.">
        <title>101 Dothideomycetes genomes: a test case for predicting lifestyles and emergence of pathogens.</title>
        <authorList>
            <person name="Haridas S."/>
            <person name="Albert R."/>
            <person name="Binder M."/>
            <person name="Bloem J."/>
            <person name="Labutti K."/>
            <person name="Salamov A."/>
            <person name="Andreopoulos B."/>
            <person name="Baker S."/>
            <person name="Barry K."/>
            <person name="Bills G."/>
            <person name="Bluhm B."/>
            <person name="Cannon C."/>
            <person name="Castanera R."/>
            <person name="Culley D."/>
            <person name="Daum C."/>
            <person name="Ezra D."/>
            <person name="Gonzalez J."/>
            <person name="Henrissat B."/>
            <person name="Kuo A."/>
            <person name="Liang C."/>
            <person name="Lipzen A."/>
            <person name="Lutzoni F."/>
            <person name="Magnuson J."/>
            <person name="Mondo S."/>
            <person name="Nolan M."/>
            <person name="Ohm R."/>
            <person name="Pangilinan J."/>
            <person name="Park H.-J."/>
            <person name="Ramirez L."/>
            <person name="Alfaro M."/>
            <person name="Sun H."/>
            <person name="Tritt A."/>
            <person name="Yoshinaga Y."/>
            <person name="Zwiers L.-H."/>
            <person name="Turgeon B."/>
            <person name="Goodwin S."/>
            <person name="Spatafora J."/>
            <person name="Crous P."/>
            <person name="Grigoriev I."/>
        </authorList>
    </citation>
    <scope>NUCLEOTIDE SEQUENCE</scope>
    <source>
        <strain evidence="1">ATCC 200398</strain>
    </source>
</reference>